<reference evidence="8" key="1">
    <citation type="submission" date="2025-08" db="UniProtKB">
        <authorList>
            <consortium name="Ensembl"/>
        </authorList>
    </citation>
    <scope>IDENTIFICATION</scope>
</reference>
<gene>
    <name evidence="8" type="primary">tbc1d9b</name>
</gene>
<dbReference type="SUPFAM" id="SSF47473">
    <property type="entry name" value="EF-hand"/>
    <property type="match status" value="1"/>
</dbReference>
<evidence type="ECO:0000259" key="6">
    <source>
        <dbReference type="PROSITE" id="PS50086"/>
    </source>
</evidence>
<name>A0A8C5CLG5_GADMO</name>
<dbReference type="InterPro" id="IPR011992">
    <property type="entry name" value="EF-hand-dom_pair"/>
</dbReference>
<dbReference type="Proteomes" id="UP000694546">
    <property type="component" value="Chromosome 10"/>
</dbReference>
<dbReference type="PANTHER" id="PTHR47666:SF5">
    <property type="entry name" value="TBC1 DOMAIN FAMILY MEMBER 9B"/>
    <property type="match status" value="1"/>
</dbReference>
<evidence type="ECO:0000313" key="9">
    <source>
        <dbReference type="Proteomes" id="UP000694546"/>
    </source>
</evidence>
<dbReference type="GO" id="GO:0003008">
    <property type="term" value="P:system process"/>
    <property type="evidence" value="ECO:0007669"/>
    <property type="project" value="UniProtKB-ARBA"/>
</dbReference>
<evidence type="ECO:0000256" key="4">
    <source>
        <dbReference type="ARBA" id="ARBA00022837"/>
    </source>
</evidence>
<dbReference type="SMART" id="SM00054">
    <property type="entry name" value="EFh"/>
    <property type="match status" value="1"/>
</dbReference>
<dbReference type="InterPro" id="IPR035969">
    <property type="entry name" value="Rab-GAP_TBC_sf"/>
</dbReference>
<feature type="region of interest" description="Disordered" evidence="5">
    <location>
        <begin position="1005"/>
        <end position="1024"/>
    </location>
</feature>
<dbReference type="PROSITE" id="PS00018">
    <property type="entry name" value="EF_HAND_1"/>
    <property type="match status" value="1"/>
</dbReference>
<evidence type="ECO:0000313" key="8">
    <source>
        <dbReference type="Ensembl" id="ENSGMOP00000061758.1"/>
    </source>
</evidence>
<dbReference type="SMART" id="SM00164">
    <property type="entry name" value="TBC"/>
    <property type="match status" value="1"/>
</dbReference>
<organism evidence="8 9">
    <name type="scientific">Gadus morhua</name>
    <name type="common">Atlantic cod</name>
    <dbReference type="NCBI Taxonomy" id="8049"/>
    <lineage>
        <taxon>Eukaryota</taxon>
        <taxon>Metazoa</taxon>
        <taxon>Chordata</taxon>
        <taxon>Craniata</taxon>
        <taxon>Vertebrata</taxon>
        <taxon>Euteleostomi</taxon>
        <taxon>Actinopterygii</taxon>
        <taxon>Neopterygii</taxon>
        <taxon>Teleostei</taxon>
        <taxon>Neoteleostei</taxon>
        <taxon>Acanthomorphata</taxon>
        <taxon>Zeiogadaria</taxon>
        <taxon>Gadariae</taxon>
        <taxon>Gadiformes</taxon>
        <taxon>Gadoidei</taxon>
        <taxon>Gadidae</taxon>
        <taxon>Gadus</taxon>
    </lineage>
</organism>
<dbReference type="Pfam" id="PF02893">
    <property type="entry name" value="GRAM"/>
    <property type="match status" value="2"/>
</dbReference>
<dbReference type="InterPro" id="IPR018247">
    <property type="entry name" value="EF_Hand_1_Ca_BS"/>
</dbReference>
<dbReference type="CDD" id="cd13351">
    <property type="entry name" value="PH-GRAM1_TCB1D9_TCB1D9B"/>
    <property type="match status" value="1"/>
</dbReference>
<dbReference type="InterPro" id="IPR036014">
    <property type="entry name" value="TCB1D9/TCB1D9B_PH-GRAM1"/>
</dbReference>
<dbReference type="SUPFAM" id="SSF47923">
    <property type="entry name" value="Ypt/Rab-GAP domain of gyp1p"/>
    <property type="match status" value="2"/>
</dbReference>
<sequence>MWITPEEVLIANALWVSERANPFFILQRRKGHGKGGGITGLLVGTMDVVLDSSARAAPYRILLQTGDSQVYWSIACGGSRMEITTHWEWLEANLLQTLSIFENDEDISTFVKGKISGIIAEENKSKQAQEEEDSGKFREAELKMRKLFGMPEEEKLVNYYSCSFWKGRVPRQGWLYLTVNHICFYSFLLGKEVTLISQWTDVTRLEKNATLLFPESVRVCTRDTEHFFSMFLNINDTFKLMEQLATIAIASFIVSSWHSLNPPSPPSRDLDARAKNERYRTLFRLTQEERLDGHTDCTLWAPFAKMHVTGQLFISNNYICFASREEDLCNLIIPLREVGSCTHARGRTRTRQWRFPLVCKGRSASPKKSISKTSSLCFGNTLPSPSLSLFFQAKEKMKEESWKIHFFEFGRGVCMYRTSKTRELVLNGLPECLRGELWLLFSGAQNEMATQPGYYGDLVEQAMGRCSLATEEIERDLHRSMPEHRAFQNEMGIAALRRVLTAYAHRNPGIGYCQAMNIVASVLLLYCTEEEAFWLLVALCERMLPDYYNTRVVGALVDQGVFEELTRACLPLLYEHMQELGVISSISLSWFLTLFLSVMPFDSAVLLVDCFFFEGIKVIFQVALAVLHDNMDALLACNDEGEAMTILGRYLDNVVNKQTVSSPIPHLHALLTSGDEPPPEIDVFDLIKSSYEKFGSLRSDVIEQMRFKQRLKVIQSLEDTAKRSVVSDLLAKHVMSCYWGLGGSAAADRHDPSLPYLEQYRIDLGQFCQLFGALAPWRCGVHTPILAARLFRLLDRNKDGLVNFKEFVTGLSGMYHGDMTEKLKLLYKLHLSPGEPDNSTHNSAVAEHFIELCKTLYNMFSEEGREQELYHSIATVASLLLRIGEVAKKFTNHTTKNAKTLAPSPPPAALDSLPPLQGSDEDGRDDTSVSSYSMVSTGSLQCDDITDDTVLIGCGGQRRGSVVDSDWSITFEQMLASVLTEPPLVDYFEKKGDIQTKMAACKAQRNVERQTSSSSDHELAQNSV</sequence>
<dbReference type="Gene3D" id="2.30.29.30">
    <property type="entry name" value="Pleckstrin-homology domain (PH domain)/Phosphotyrosine-binding domain (PTB)"/>
    <property type="match status" value="2"/>
</dbReference>
<evidence type="ECO:0000259" key="7">
    <source>
        <dbReference type="PROSITE" id="PS50222"/>
    </source>
</evidence>
<dbReference type="GeneTree" id="ENSGT00940000158554"/>
<evidence type="ECO:0000256" key="2">
    <source>
        <dbReference type="ARBA" id="ARBA00022723"/>
    </source>
</evidence>
<dbReference type="GO" id="GO:0016020">
    <property type="term" value="C:membrane"/>
    <property type="evidence" value="ECO:0007669"/>
    <property type="project" value="UniProtKB-SubCell"/>
</dbReference>
<dbReference type="PANTHER" id="PTHR47666">
    <property type="entry name" value="PROTEIN VASCULAR ASSOCIATED DEATH 1, CHLOROPLASTIC"/>
    <property type="match status" value="1"/>
</dbReference>
<keyword evidence="9" id="KW-1185">Reference proteome</keyword>
<dbReference type="Gene3D" id="1.10.8.270">
    <property type="entry name" value="putative rabgap domain of human tbc1 domain family member 14 like domains"/>
    <property type="match status" value="1"/>
</dbReference>
<dbReference type="SMART" id="SM00568">
    <property type="entry name" value="GRAM"/>
    <property type="match status" value="2"/>
</dbReference>
<dbReference type="GO" id="GO:0005509">
    <property type="term" value="F:calcium ion binding"/>
    <property type="evidence" value="ECO:0007669"/>
    <property type="project" value="InterPro"/>
</dbReference>
<dbReference type="PROSITE" id="PS50222">
    <property type="entry name" value="EF_HAND_2"/>
    <property type="match status" value="1"/>
</dbReference>
<dbReference type="PROSITE" id="PS50086">
    <property type="entry name" value="TBC_RABGAP"/>
    <property type="match status" value="1"/>
</dbReference>
<evidence type="ECO:0008006" key="10">
    <source>
        <dbReference type="Google" id="ProtNLM"/>
    </source>
</evidence>
<feature type="domain" description="Rab-GAP TBC" evidence="6">
    <location>
        <begin position="428"/>
        <end position="615"/>
    </location>
</feature>
<dbReference type="Gene3D" id="1.10.238.10">
    <property type="entry name" value="EF-hand"/>
    <property type="match status" value="1"/>
</dbReference>
<accession>A0A8C5CLG5</accession>
<feature type="domain" description="EF-hand" evidence="7">
    <location>
        <begin position="782"/>
        <end position="817"/>
    </location>
</feature>
<protein>
    <recommendedName>
        <fullName evidence="10">TBC1 domain family, member 9 (with GRAM domain)</fullName>
    </recommendedName>
</protein>
<dbReference type="AlphaFoldDB" id="A0A8C5CLG5"/>
<evidence type="ECO:0000256" key="3">
    <source>
        <dbReference type="ARBA" id="ARBA00022737"/>
    </source>
</evidence>
<dbReference type="InterPro" id="IPR004182">
    <property type="entry name" value="GRAM"/>
</dbReference>
<keyword evidence="1" id="KW-0343">GTPase activation</keyword>
<dbReference type="Gene3D" id="1.10.472.80">
    <property type="entry name" value="Ypt/Rab-GAP domain of gyp1p, domain 3"/>
    <property type="match status" value="1"/>
</dbReference>
<dbReference type="GO" id="GO:0005096">
    <property type="term" value="F:GTPase activator activity"/>
    <property type="evidence" value="ECO:0007669"/>
    <property type="project" value="UniProtKB-KW"/>
</dbReference>
<evidence type="ECO:0000256" key="5">
    <source>
        <dbReference type="SAM" id="MobiDB-lite"/>
    </source>
</evidence>
<keyword evidence="2" id="KW-0479">Metal-binding</keyword>
<dbReference type="Ensembl" id="ENSGMOT00000029859.1">
    <property type="protein sequence ID" value="ENSGMOP00000061758.1"/>
    <property type="gene ID" value="ENSGMOG00000000082.2"/>
</dbReference>
<feature type="region of interest" description="Disordered" evidence="5">
    <location>
        <begin position="895"/>
        <end position="931"/>
    </location>
</feature>
<dbReference type="InterPro" id="IPR011993">
    <property type="entry name" value="PH-like_dom_sf"/>
</dbReference>
<dbReference type="InterPro" id="IPR000195">
    <property type="entry name" value="Rab-GAP-TBC_dom"/>
</dbReference>
<feature type="compositionally biased region" description="Basic and acidic residues" evidence="5">
    <location>
        <begin position="1015"/>
        <end position="1024"/>
    </location>
</feature>
<evidence type="ECO:0000256" key="1">
    <source>
        <dbReference type="ARBA" id="ARBA00022468"/>
    </source>
</evidence>
<dbReference type="Pfam" id="PF00566">
    <property type="entry name" value="RabGAP-TBC"/>
    <property type="match status" value="1"/>
</dbReference>
<proteinExistence type="predicted"/>
<keyword evidence="3" id="KW-0677">Repeat</keyword>
<dbReference type="InterPro" id="IPR002048">
    <property type="entry name" value="EF_hand_dom"/>
</dbReference>
<reference evidence="8" key="2">
    <citation type="submission" date="2025-09" db="UniProtKB">
        <authorList>
            <consortium name="Ensembl"/>
        </authorList>
    </citation>
    <scope>IDENTIFICATION</scope>
</reference>
<keyword evidence="4" id="KW-0106">Calcium</keyword>